<reference evidence="4 5" key="1">
    <citation type="submission" date="2019-02" db="EMBL/GenBank/DDBJ databases">
        <title>Apibacter muscae sp. nov.: a novel member of the house fly microbiota.</title>
        <authorList>
            <person name="Park R."/>
        </authorList>
    </citation>
    <scope>NUCLEOTIDE SEQUENCE [LARGE SCALE GENOMIC DNA]</scope>
    <source>
        <strain evidence="4 5">AL1</strain>
    </source>
</reference>
<comment type="caution">
    <text evidence="4">The sequence shown here is derived from an EMBL/GenBank/DDBJ whole genome shotgun (WGS) entry which is preliminary data.</text>
</comment>
<keyword evidence="4" id="KW-0808">Transferase</keyword>
<evidence type="ECO:0000256" key="1">
    <source>
        <dbReference type="ARBA" id="ARBA00006464"/>
    </source>
</evidence>
<comment type="similarity">
    <text evidence="1">Belongs to the bacterial sugar transferase family.</text>
</comment>
<keyword evidence="2" id="KW-0472">Membrane</keyword>
<dbReference type="OrthoDB" id="9808602at2"/>
<evidence type="ECO:0000313" key="5">
    <source>
        <dbReference type="Proteomes" id="UP000319499"/>
    </source>
</evidence>
<proteinExistence type="inferred from homology"/>
<protein>
    <submittedName>
        <fullName evidence="4">Sugar transferase</fullName>
    </submittedName>
</protein>
<dbReference type="Pfam" id="PF02397">
    <property type="entry name" value="Bac_transf"/>
    <property type="match status" value="1"/>
</dbReference>
<sequence>MNNLKSLFDYSFSIVILLLSIFPLLVFSLLIIVTTKKSPFFKQQRIGRNKRKFYIYKLRTMKGEYKSSITTSKMEITPLGRFLRKYKWDEIPQVINILKGEMSWVGPRPDVPGYADQLFGEDEIILTVKPGITGPAQIKYRNEEELLSNHPDPIKYNDEVLWKDKVEINKKYVKDWSLGKDLKYLFQTFFK</sequence>
<dbReference type="PANTHER" id="PTHR30576:SF20">
    <property type="entry name" value="QUINOVOSAMINEPHOSPHOTRANSFERAE-RELATED"/>
    <property type="match status" value="1"/>
</dbReference>
<dbReference type="Proteomes" id="UP000319499">
    <property type="component" value="Unassembled WGS sequence"/>
</dbReference>
<evidence type="ECO:0000256" key="2">
    <source>
        <dbReference type="SAM" id="Phobius"/>
    </source>
</evidence>
<name>A0A563DBJ0_9FLAO</name>
<keyword evidence="5" id="KW-1185">Reference proteome</keyword>
<evidence type="ECO:0000313" key="4">
    <source>
        <dbReference type="EMBL" id="TWP27688.1"/>
    </source>
</evidence>
<keyword evidence="2" id="KW-0812">Transmembrane</keyword>
<dbReference type="RefSeq" id="WP_146262233.1">
    <property type="nucleotide sequence ID" value="NZ_SELG01000033.1"/>
</dbReference>
<dbReference type="InterPro" id="IPR003362">
    <property type="entry name" value="Bact_transf"/>
</dbReference>
<dbReference type="GO" id="GO:0016780">
    <property type="term" value="F:phosphotransferase activity, for other substituted phosphate groups"/>
    <property type="evidence" value="ECO:0007669"/>
    <property type="project" value="TreeGrafter"/>
</dbReference>
<accession>A0A563DBJ0</accession>
<gene>
    <name evidence="4" type="ORF">ETU09_06215</name>
</gene>
<keyword evidence="2" id="KW-1133">Transmembrane helix</keyword>
<feature type="domain" description="Bacterial sugar transferase" evidence="3">
    <location>
        <begin position="5"/>
        <end position="190"/>
    </location>
</feature>
<dbReference type="AlphaFoldDB" id="A0A563DBJ0"/>
<organism evidence="4 5">
    <name type="scientific">Apibacter muscae</name>
    <dbReference type="NCBI Taxonomy" id="2509004"/>
    <lineage>
        <taxon>Bacteria</taxon>
        <taxon>Pseudomonadati</taxon>
        <taxon>Bacteroidota</taxon>
        <taxon>Flavobacteriia</taxon>
        <taxon>Flavobacteriales</taxon>
        <taxon>Weeksellaceae</taxon>
        <taxon>Apibacter</taxon>
    </lineage>
</organism>
<dbReference type="PANTHER" id="PTHR30576">
    <property type="entry name" value="COLANIC BIOSYNTHESIS UDP-GLUCOSE LIPID CARRIER TRANSFERASE"/>
    <property type="match status" value="1"/>
</dbReference>
<evidence type="ECO:0000259" key="3">
    <source>
        <dbReference type="Pfam" id="PF02397"/>
    </source>
</evidence>
<feature type="transmembrane region" description="Helical" evidence="2">
    <location>
        <begin position="12"/>
        <end position="33"/>
    </location>
</feature>
<dbReference type="EMBL" id="SELH01000021">
    <property type="protein sequence ID" value="TWP27688.1"/>
    <property type="molecule type" value="Genomic_DNA"/>
</dbReference>